<feature type="region of interest" description="Disordered" evidence="2">
    <location>
        <begin position="1"/>
        <end position="40"/>
    </location>
</feature>
<gene>
    <name evidence="5" type="ORF">CTEN210_16848</name>
</gene>
<dbReference type="GO" id="GO:0005783">
    <property type="term" value="C:endoplasmic reticulum"/>
    <property type="evidence" value="ECO:0007669"/>
    <property type="project" value="TreeGrafter"/>
</dbReference>
<dbReference type="EMBL" id="BLLK01000069">
    <property type="protein sequence ID" value="GFH60372.1"/>
    <property type="molecule type" value="Genomic_DNA"/>
</dbReference>
<dbReference type="SMART" id="SM00594">
    <property type="entry name" value="UAS"/>
    <property type="match status" value="1"/>
</dbReference>
<comment type="caution">
    <text evidence="5">The sequence shown here is derived from an EMBL/GenBank/DDBJ whole genome shotgun (WGS) entry which is preliminary data.</text>
</comment>
<dbReference type="SMART" id="SM00166">
    <property type="entry name" value="UBX"/>
    <property type="match status" value="1"/>
</dbReference>
<keyword evidence="3" id="KW-0472">Membrane</keyword>
<dbReference type="GO" id="GO:0043130">
    <property type="term" value="F:ubiquitin binding"/>
    <property type="evidence" value="ECO:0007669"/>
    <property type="project" value="TreeGrafter"/>
</dbReference>
<dbReference type="Gene3D" id="3.40.30.10">
    <property type="entry name" value="Glutaredoxin"/>
    <property type="match status" value="1"/>
</dbReference>
<evidence type="ECO:0000313" key="6">
    <source>
        <dbReference type="Proteomes" id="UP001054902"/>
    </source>
</evidence>
<reference evidence="5 6" key="1">
    <citation type="journal article" date="2021" name="Sci. Rep.">
        <title>The genome of the diatom Chaetoceros tenuissimus carries an ancient integrated fragment of an extant virus.</title>
        <authorList>
            <person name="Hongo Y."/>
            <person name="Kimura K."/>
            <person name="Takaki Y."/>
            <person name="Yoshida Y."/>
            <person name="Baba S."/>
            <person name="Kobayashi G."/>
            <person name="Nagasaki K."/>
            <person name="Hano T."/>
            <person name="Tomaru Y."/>
        </authorList>
    </citation>
    <scope>NUCLEOTIDE SEQUENCE [LARGE SCALE GENOMIC DNA]</scope>
    <source>
        <strain evidence="5 6">NIES-3715</strain>
    </source>
</reference>
<evidence type="ECO:0000256" key="2">
    <source>
        <dbReference type="SAM" id="MobiDB-lite"/>
    </source>
</evidence>
<dbReference type="InterPro" id="IPR050730">
    <property type="entry name" value="UBX_domain-protein"/>
</dbReference>
<dbReference type="PROSITE" id="PS50033">
    <property type="entry name" value="UBX"/>
    <property type="match status" value="1"/>
</dbReference>
<dbReference type="Pfam" id="PF00789">
    <property type="entry name" value="UBX"/>
    <property type="match status" value="1"/>
</dbReference>
<dbReference type="Gene3D" id="3.10.20.90">
    <property type="entry name" value="Phosphatidylinositol 3-kinase Catalytic Subunit, Chain A, domain 1"/>
    <property type="match status" value="1"/>
</dbReference>
<evidence type="ECO:0000256" key="3">
    <source>
        <dbReference type="SAM" id="Phobius"/>
    </source>
</evidence>
<sequence>MEERVPLASGPMSRRPRTTDASPSSRIRTQQVDDDERESRRRRFNPSLLLSPTYLLHKIILVLNIVLTFLLFPVRKVVNLLLPPGEFDNLSQSAVSNGAAKAFIKSFTAEYITPLQKQQSEDDDSESLECPFVEKGYTATVNDIANQGRLHEENGDENPPPPLLLIYVHSPLHGKVPSFLKKTFCNPRVLSLLNQHTNSGTLTCWGGSIHTADGANAMKTLQASSFPFLSLVRVESARNSNSDQTSVQRKVELLFRMEGPALQNISPNSLHSHLSNSLVKYQAILSEAAMKRLQRQEEIRLREEQDREYREALEADQRREREKLEQQRLKEEEERRMQEEIEKAETERLNKIDFAKRTLSMNGDEEPDPNDKSIKQARIRLMLPSGKRLDRRFRGDDTIDVVRSFLILHFHENDVGIENFQLSSNYPKKTLADGSKTLEEEDLCPQAVIMVQDLDA</sequence>
<dbReference type="InterPro" id="IPR029071">
    <property type="entry name" value="Ubiquitin-like_domsf"/>
</dbReference>
<dbReference type="PANTHER" id="PTHR23322:SF1">
    <property type="entry name" value="FAS-ASSOCIATED FACTOR 2"/>
    <property type="match status" value="1"/>
</dbReference>
<dbReference type="InterPro" id="IPR006577">
    <property type="entry name" value="UAS"/>
</dbReference>
<feature type="transmembrane region" description="Helical" evidence="3">
    <location>
        <begin position="47"/>
        <end position="72"/>
    </location>
</feature>
<dbReference type="SUPFAM" id="SSF54236">
    <property type="entry name" value="Ubiquitin-like"/>
    <property type="match status" value="1"/>
</dbReference>
<dbReference type="InterPro" id="IPR001012">
    <property type="entry name" value="UBX_dom"/>
</dbReference>
<proteinExistence type="predicted"/>
<keyword evidence="3" id="KW-0812">Transmembrane</keyword>
<evidence type="ECO:0000259" key="4">
    <source>
        <dbReference type="PROSITE" id="PS50033"/>
    </source>
</evidence>
<feature type="domain" description="UBX" evidence="4">
    <location>
        <begin position="372"/>
        <end position="451"/>
    </location>
</feature>
<dbReference type="AlphaFoldDB" id="A0AAD3D9G1"/>
<evidence type="ECO:0000256" key="1">
    <source>
        <dbReference type="ARBA" id="ARBA00023054"/>
    </source>
</evidence>
<keyword evidence="3" id="KW-1133">Transmembrane helix</keyword>
<dbReference type="PANTHER" id="PTHR23322">
    <property type="entry name" value="FAS-ASSOCIATED PROTEIN"/>
    <property type="match status" value="1"/>
</dbReference>
<protein>
    <recommendedName>
        <fullName evidence="4">UBX domain-containing protein</fullName>
    </recommendedName>
</protein>
<dbReference type="Proteomes" id="UP001054902">
    <property type="component" value="Unassembled WGS sequence"/>
</dbReference>
<feature type="region of interest" description="Disordered" evidence="2">
    <location>
        <begin position="316"/>
        <end position="336"/>
    </location>
</feature>
<dbReference type="GO" id="GO:0036503">
    <property type="term" value="P:ERAD pathway"/>
    <property type="evidence" value="ECO:0007669"/>
    <property type="project" value="TreeGrafter"/>
</dbReference>
<feature type="compositionally biased region" description="Polar residues" evidence="2">
    <location>
        <begin position="19"/>
        <end position="30"/>
    </location>
</feature>
<keyword evidence="6" id="KW-1185">Reference proteome</keyword>
<keyword evidence="1" id="KW-0175">Coiled coil</keyword>
<dbReference type="CDD" id="cd01767">
    <property type="entry name" value="UBX"/>
    <property type="match status" value="1"/>
</dbReference>
<accession>A0AAD3D9G1</accession>
<name>A0AAD3D9G1_9STRA</name>
<evidence type="ECO:0000313" key="5">
    <source>
        <dbReference type="EMBL" id="GFH60372.1"/>
    </source>
</evidence>
<organism evidence="5 6">
    <name type="scientific">Chaetoceros tenuissimus</name>
    <dbReference type="NCBI Taxonomy" id="426638"/>
    <lineage>
        <taxon>Eukaryota</taxon>
        <taxon>Sar</taxon>
        <taxon>Stramenopiles</taxon>
        <taxon>Ochrophyta</taxon>
        <taxon>Bacillariophyta</taxon>
        <taxon>Coscinodiscophyceae</taxon>
        <taxon>Chaetocerotophycidae</taxon>
        <taxon>Chaetocerotales</taxon>
        <taxon>Chaetocerotaceae</taxon>
        <taxon>Chaetoceros</taxon>
    </lineage>
</organism>